<dbReference type="PROSITE" id="PS01090">
    <property type="entry name" value="TATD_2"/>
    <property type="match status" value="1"/>
</dbReference>
<dbReference type="PIRSF" id="PIRSF005902">
    <property type="entry name" value="DNase_TatD"/>
    <property type="match status" value="1"/>
</dbReference>
<organism evidence="3 4">
    <name type="scientific">Wohlfahrtiimonas larvae</name>
    <dbReference type="NCBI Taxonomy" id="1157986"/>
    <lineage>
        <taxon>Bacteria</taxon>
        <taxon>Pseudomonadati</taxon>
        <taxon>Pseudomonadota</taxon>
        <taxon>Gammaproteobacteria</taxon>
        <taxon>Cardiobacteriales</taxon>
        <taxon>Ignatzschineriaceae</taxon>
        <taxon>Wohlfahrtiimonas</taxon>
    </lineage>
</organism>
<dbReference type="InterPro" id="IPR032466">
    <property type="entry name" value="Metal_Hydrolase"/>
</dbReference>
<evidence type="ECO:0000256" key="1">
    <source>
        <dbReference type="ARBA" id="ARBA00009275"/>
    </source>
</evidence>
<dbReference type="SUPFAM" id="SSF51556">
    <property type="entry name" value="Metallo-dependent hydrolases"/>
    <property type="match status" value="1"/>
</dbReference>
<gene>
    <name evidence="3" type="ORF">GCM10023338_13870</name>
</gene>
<comment type="caution">
    <text evidence="3">The sequence shown here is derived from an EMBL/GenBank/DDBJ whole genome shotgun (WGS) entry which is preliminary data.</text>
</comment>
<dbReference type="CDD" id="cd01310">
    <property type="entry name" value="TatD_DNAse"/>
    <property type="match status" value="1"/>
</dbReference>
<dbReference type="PANTHER" id="PTHR46124:SF3">
    <property type="entry name" value="HYDROLASE"/>
    <property type="match status" value="1"/>
</dbReference>
<dbReference type="Pfam" id="PF01026">
    <property type="entry name" value="TatD_DNase"/>
    <property type="match status" value="1"/>
</dbReference>
<dbReference type="InterPro" id="IPR018228">
    <property type="entry name" value="DNase_TatD-rel_CS"/>
</dbReference>
<dbReference type="GO" id="GO:0016787">
    <property type="term" value="F:hydrolase activity"/>
    <property type="evidence" value="ECO:0007669"/>
    <property type="project" value="UniProtKB-KW"/>
</dbReference>
<sequence length="265" mass="30308">MSINNSNKIHLFDSHIHLDDPRFTDDLSQLLTDARGQNIHDWIIPATTAETFQNIHHITQQQPHCYAAYGLHPYFIAQHTDESLSTLRSALIQYQPIAIGECGLDAMIEQPELDKQIYYFKAQIQLALEFDLPLIIHTRKTLDLVLKEIRKHPTLRGVLHSFSGSLQQAKIAIEHNFLLGFGGTITFTRAQKLRHIITELSLNDFIIETDAPFQRGAYRETGINYPIDLLEVAKTIAILRQEPLELIADATTNNTQKLFKLKDFK</sequence>
<proteinExistence type="inferred from homology"/>
<comment type="similarity">
    <text evidence="1">Belongs to the metallo-dependent hydrolases superfamily. TatD-type hydrolase family.</text>
</comment>
<keyword evidence="2 3" id="KW-0378">Hydrolase</keyword>
<accession>A0ABP9MSM7</accession>
<dbReference type="RefSeq" id="WP_077925468.1">
    <property type="nucleotide sequence ID" value="NZ_BAABKE010000004.1"/>
</dbReference>
<evidence type="ECO:0000256" key="2">
    <source>
        <dbReference type="ARBA" id="ARBA00022801"/>
    </source>
</evidence>
<reference evidence="4" key="1">
    <citation type="journal article" date="2019" name="Int. J. Syst. Evol. Microbiol.">
        <title>The Global Catalogue of Microorganisms (GCM) 10K type strain sequencing project: providing services to taxonomists for standard genome sequencing and annotation.</title>
        <authorList>
            <consortium name="The Broad Institute Genomics Platform"/>
            <consortium name="The Broad Institute Genome Sequencing Center for Infectious Disease"/>
            <person name="Wu L."/>
            <person name="Ma J."/>
        </authorList>
    </citation>
    <scope>NUCLEOTIDE SEQUENCE [LARGE SCALE GENOMIC DNA]</scope>
    <source>
        <strain evidence="4">JCM 18424</strain>
    </source>
</reference>
<evidence type="ECO:0000313" key="3">
    <source>
        <dbReference type="EMBL" id="GAA5099848.1"/>
    </source>
</evidence>
<name>A0ABP9MSM7_9GAMM</name>
<dbReference type="Gene3D" id="3.20.20.140">
    <property type="entry name" value="Metal-dependent hydrolases"/>
    <property type="match status" value="1"/>
</dbReference>
<dbReference type="Proteomes" id="UP001500631">
    <property type="component" value="Unassembled WGS sequence"/>
</dbReference>
<keyword evidence="4" id="KW-1185">Reference proteome</keyword>
<dbReference type="PROSITE" id="PS01137">
    <property type="entry name" value="TATD_1"/>
    <property type="match status" value="1"/>
</dbReference>
<dbReference type="EMBL" id="BAABKE010000004">
    <property type="protein sequence ID" value="GAA5099848.1"/>
    <property type="molecule type" value="Genomic_DNA"/>
</dbReference>
<dbReference type="PANTHER" id="PTHR46124">
    <property type="entry name" value="D-AMINOACYL-TRNA DEACYLASE"/>
    <property type="match status" value="1"/>
</dbReference>
<dbReference type="InterPro" id="IPR001130">
    <property type="entry name" value="TatD-like"/>
</dbReference>
<protein>
    <submittedName>
        <fullName evidence="3">TatD family hydrolase</fullName>
    </submittedName>
</protein>
<evidence type="ECO:0000313" key="4">
    <source>
        <dbReference type="Proteomes" id="UP001500631"/>
    </source>
</evidence>